<proteinExistence type="predicted"/>
<name>A0A4Y2E7P5_ARAVE</name>
<reference evidence="1 2" key="1">
    <citation type="journal article" date="2019" name="Sci. Rep.">
        <title>Orb-weaving spider Araneus ventricosus genome elucidates the spidroin gene catalogue.</title>
        <authorList>
            <person name="Kono N."/>
            <person name="Nakamura H."/>
            <person name="Ohtoshi R."/>
            <person name="Moran D.A.P."/>
            <person name="Shinohara A."/>
            <person name="Yoshida Y."/>
            <person name="Fujiwara M."/>
            <person name="Mori M."/>
            <person name="Tomita M."/>
            <person name="Arakawa K."/>
        </authorList>
    </citation>
    <scope>NUCLEOTIDE SEQUENCE [LARGE SCALE GENOMIC DNA]</scope>
</reference>
<gene>
    <name evidence="1" type="ORF">AVEN_208508_1</name>
</gene>
<accession>A0A4Y2E7P5</accession>
<organism evidence="1 2">
    <name type="scientific">Araneus ventricosus</name>
    <name type="common">Orbweaver spider</name>
    <name type="synonym">Epeira ventricosa</name>
    <dbReference type="NCBI Taxonomy" id="182803"/>
    <lineage>
        <taxon>Eukaryota</taxon>
        <taxon>Metazoa</taxon>
        <taxon>Ecdysozoa</taxon>
        <taxon>Arthropoda</taxon>
        <taxon>Chelicerata</taxon>
        <taxon>Arachnida</taxon>
        <taxon>Araneae</taxon>
        <taxon>Araneomorphae</taxon>
        <taxon>Entelegynae</taxon>
        <taxon>Araneoidea</taxon>
        <taxon>Araneidae</taxon>
        <taxon>Araneus</taxon>
    </lineage>
</organism>
<dbReference type="Proteomes" id="UP000499080">
    <property type="component" value="Unassembled WGS sequence"/>
</dbReference>
<evidence type="ECO:0000313" key="2">
    <source>
        <dbReference type="Proteomes" id="UP000499080"/>
    </source>
</evidence>
<comment type="caution">
    <text evidence="1">The sequence shown here is derived from an EMBL/GenBank/DDBJ whole genome shotgun (WGS) entry which is preliminary data.</text>
</comment>
<protein>
    <submittedName>
        <fullName evidence="1">Uncharacterized protein</fullName>
    </submittedName>
</protein>
<sequence length="87" mass="9366">MAPGISNMHVRALHDSNGVFWGLGGLLVRSGLRGRRVPDSTPDSIDELQCKRVWCTLNLSRPNVLPLVWCGGLEKRGCAGSGVVLVI</sequence>
<dbReference type="EMBL" id="BGPR01000505">
    <property type="protein sequence ID" value="GBM23874.1"/>
    <property type="molecule type" value="Genomic_DNA"/>
</dbReference>
<keyword evidence="2" id="KW-1185">Reference proteome</keyword>
<evidence type="ECO:0000313" key="1">
    <source>
        <dbReference type="EMBL" id="GBM23874.1"/>
    </source>
</evidence>
<dbReference type="AlphaFoldDB" id="A0A4Y2E7P5"/>